<sequence>MTNFGPGSLYVDVHLIQSYPYSNLNRDRQGAPKTAKYGGAMRARHSSQNGKRHNRTAVEKAIGVRAVRTRGVPHAVAKRLTARGWQPELALAAGQMLILAAGVKGLGIADSGGTNALLFLPESALDELAELADGHRGDITQAVYDIEAEQAKAAKKSTRKKADADLEPAADDEEEPAVGEGSALARYATKILPKAAVLTILQSRNASVAAFGRMLANEAGSIVDGAVQMAHGLSTHAASTQLDYFTAVDDILDEEGTERGAGHMGDQRYTSATFYRYTSMNVTELVSNLDGDTQTAQAVLAEFVRAFVTTVLPAKASGTAPFTVPHLTYIALRSDRPVSLVGAYETPVPDSIEGYLPRSMQRLNDHARAHHRFLGTAGLITHAHSGLTDDAFDALGDRLDGLDELIARVSDTVAKGLA</sequence>
<dbReference type="KEGG" id="sdd:D9753_15865"/>
<keyword evidence="3" id="KW-1185">Reference proteome</keyword>
<proteinExistence type="predicted"/>
<name>A0A3G2JFK1_9ACTN</name>
<dbReference type="NCBIfam" id="TIGR01869">
    <property type="entry name" value="casC_Cse4"/>
    <property type="match status" value="1"/>
</dbReference>
<dbReference type="Pfam" id="PF09344">
    <property type="entry name" value="Cas_CT1975"/>
    <property type="match status" value="1"/>
</dbReference>
<feature type="region of interest" description="Disordered" evidence="1">
    <location>
        <begin position="24"/>
        <end position="54"/>
    </location>
</feature>
<dbReference type="Proteomes" id="UP000268329">
    <property type="component" value="Chromosome"/>
</dbReference>
<dbReference type="OrthoDB" id="5291250at2"/>
<evidence type="ECO:0000256" key="1">
    <source>
        <dbReference type="SAM" id="MobiDB-lite"/>
    </source>
</evidence>
<dbReference type="InterPro" id="IPR010148">
    <property type="entry name" value="CRISPR-assoc_prot_CT1975"/>
</dbReference>
<dbReference type="RefSeq" id="WP_121787603.1">
    <property type="nucleotide sequence ID" value="NZ_CP033073.1"/>
</dbReference>
<evidence type="ECO:0000313" key="3">
    <source>
        <dbReference type="Proteomes" id="UP000268329"/>
    </source>
</evidence>
<dbReference type="AlphaFoldDB" id="A0A3G2JFK1"/>
<dbReference type="EMBL" id="CP033073">
    <property type="protein sequence ID" value="AYN40145.1"/>
    <property type="molecule type" value="Genomic_DNA"/>
</dbReference>
<organism evidence="2 3">
    <name type="scientific">Streptomyces dangxiongensis</name>
    <dbReference type="NCBI Taxonomy" id="1442032"/>
    <lineage>
        <taxon>Bacteria</taxon>
        <taxon>Bacillati</taxon>
        <taxon>Actinomycetota</taxon>
        <taxon>Actinomycetes</taxon>
        <taxon>Kitasatosporales</taxon>
        <taxon>Streptomycetaceae</taxon>
        <taxon>Streptomyces</taxon>
    </lineage>
</organism>
<gene>
    <name evidence="2" type="primary">cas7e</name>
    <name evidence="2" type="ORF">D9753_15865</name>
</gene>
<accession>A0A3G2JFK1</accession>
<feature type="compositionally biased region" description="Acidic residues" evidence="1">
    <location>
        <begin position="165"/>
        <end position="177"/>
    </location>
</feature>
<reference evidence="2 3" key="1">
    <citation type="submission" date="2018-10" db="EMBL/GenBank/DDBJ databases">
        <title>The genome of Streptomyces dangxiongensis Z022.</title>
        <authorList>
            <person name="Zhang B."/>
        </authorList>
    </citation>
    <scope>NUCLEOTIDE SEQUENCE [LARGE SCALE GENOMIC DNA]</scope>
    <source>
        <strain evidence="2 3">Z022</strain>
    </source>
</reference>
<evidence type="ECO:0000313" key="2">
    <source>
        <dbReference type="EMBL" id="AYN40145.1"/>
    </source>
</evidence>
<protein>
    <submittedName>
        <fullName evidence="2">Type I-E CRISPR-associated protein Cas7/Cse4/CasC</fullName>
    </submittedName>
</protein>
<feature type="region of interest" description="Disordered" evidence="1">
    <location>
        <begin position="154"/>
        <end position="178"/>
    </location>
</feature>
<feature type="compositionally biased region" description="Basic residues" evidence="1">
    <location>
        <begin position="42"/>
        <end position="54"/>
    </location>
</feature>